<sequence>MLKLEKDYPGINELCKTFAKNLSKIKDRTNYNDYCLDLTYWTHHKLNRNEEVQLLKYFRNFDSLYAKESFENGEKEKHCNSAESINTLYEKYAKSCCTYFKDYTPFNTCGKYFKCDTKYKPYNLQSKLNCTGVLKTESTLAKVEIPVPVDYRVNSVKEDLPKIEHSPKDIEINYNELIKDPFYMASLSVLSLIGIFLVFFVFYKVIDISFVPCEKFMLKFISYIFLKFIITK</sequence>
<proteinExistence type="predicted"/>
<evidence type="ECO:0000313" key="2">
    <source>
        <dbReference type="EMBL" id="GAB65085.1"/>
    </source>
</evidence>
<evidence type="ECO:0000256" key="1">
    <source>
        <dbReference type="SAM" id="Phobius"/>
    </source>
</evidence>
<feature type="transmembrane region" description="Helical" evidence="1">
    <location>
        <begin position="182"/>
        <end position="203"/>
    </location>
</feature>
<keyword evidence="1" id="KW-1133">Transmembrane helix</keyword>
<dbReference type="PhylomeDB" id="K6USV1"/>
<dbReference type="VEuPathDB" id="PlasmoDB:PCYB_051030"/>
<dbReference type="InterPro" id="IPR008780">
    <property type="entry name" value="Plasmodium_Vir"/>
</dbReference>
<gene>
    <name evidence="2" type="ORF">PCYB_051030</name>
</gene>
<dbReference type="KEGG" id="pcy:PCYB_051030"/>
<organism evidence="2 3">
    <name type="scientific">Plasmodium cynomolgi (strain B)</name>
    <dbReference type="NCBI Taxonomy" id="1120755"/>
    <lineage>
        <taxon>Eukaryota</taxon>
        <taxon>Sar</taxon>
        <taxon>Alveolata</taxon>
        <taxon>Apicomplexa</taxon>
        <taxon>Aconoidasida</taxon>
        <taxon>Haemosporida</taxon>
        <taxon>Plasmodiidae</taxon>
        <taxon>Plasmodium</taxon>
        <taxon>Plasmodium (Plasmodium)</taxon>
    </lineage>
</organism>
<dbReference type="Pfam" id="PF05795">
    <property type="entry name" value="Plasmodium_Vir"/>
    <property type="match status" value="2"/>
</dbReference>
<keyword evidence="1" id="KW-0812">Transmembrane</keyword>
<dbReference type="OrthoDB" id="382814at2759"/>
<dbReference type="AlphaFoldDB" id="K6USV1"/>
<reference evidence="2 3" key="1">
    <citation type="journal article" date="2012" name="Nat. Genet.">
        <title>Plasmodium cynomolgi genome sequences provide insight into Plasmodium vivax and the monkey malaria clade.</title>
        <authorList>
            <person name="Tachibana S."/>
            <person name="Sullivan S.A."/>
            <person name="Kawai S."/>
            <person name="Nakamura S."/>
            <person name="Kim H.R."/>
            <person name="Goto N."/>
            <person name="Arisue N."/>
            <person name="Palacpac N.M.Q."/>
            <person name="Honma H."/>
            <person name="Yagi M."/>
            <person name="Tougan T."/>
            <person name="Katakai Y."/>
            <person name="Kaneko O."/>
            <person name="Mita T."/>
            <person name="Kita K."/>
            <person name="Yasutomi Y."/>
            <person name="Sutton P.L."/>
            <person name="Shakhbatyan R."/>
            <person name="Horii T."/>
            <person name="Yasunaga T."/>
            <person name="Barnwell J.W."/>
            <person name="Escalante A.A."/>
            <person name="Carlton J.M."/>
            <person name="Tanabe K."/>
        </authorList>
    </citation>
    <scope>NUCLEOTIDE SEQUENCE [LARGE SCALE GENOMIC DNA]</scope>
    <source>
        <strain evidence="2 3">B</strain>
    </source>
</reference>
<dbReference type="GeneID" id="14691471"/>
<dbReference type="RefSeq" id="XP_004221032.1">
    <property type="nucleotide sequence ID" value="XM_004220984.1"/>
</dbReference>
<dbReference type="OMA" id="LCKTFAK"/>
<accession>K6USV1</accession>
<protein>
    <submittedName>
        <fullName evidence="2">VIR-like CYIR protein</fullName>
    </submittedName>
</protein>
<evidence type="ECO:0000313" key="3">
    <source>
        <dbReference type="Proteomes" id="UP000006319"/>
    </source>
</evidence>
<dbReference type="Proteomes" id="UP000006319">
    <property type="component" value="Chromosome 5"/>
</dbReference>
<keyword evidence="3" id="KW-1185">Reference proteome</keyword>
<dbReference type="EMBL" id="DF157097">
    <property type="protein sequence ID" value="GAB65085.1"/>
    <property type="molecule type" value="Genomic_DNA"/>
</dbReference>
<name>K6USV1_PLACD</name>
<keyword evidence="1" id="KW-0472">Membrane</keyword>